<evidence type="ECO:0000313" key="1">
    <source>
        <dbReference type="EMBL" id="KMM64542.1"/>
    </source>
</evidence>
<dbReference type="AlphaFoldDB" id="A0A0J6HZX2"/>
<proteinExistence type="predicted"/>
<reference evidence="2" key="2">
    <citation type="journal article" date="2009" name="Genome Res.">
        <title>Comparative genomic analyses of the human fungal pathogens Coccidioides and their relatives.</title>
        <authorList>
            <person name="Sharpton T.J."/>
            <person name="Stajich J.E."/>
            <person name="Rounsley S.D."/>
            <person name="Gardner M.J."/>
            <person name="Wortman J.R."/>
            <person name="Jordar V.S."/>
            <person name="Maiti R."/>
            <person name="Kodira C.D."/>
            <person name="Neafsey D.E."/>
            <person name="Zeng Q."/>
            <person name="Hung C.-Y."/>
            <person name="McMahan C."/>
            <person name="Muszewska A."/>
            <person name="Grynberg M."/>
            <person name="Mandel M.A."/>
            <person name="Kellner E.M."/>
            <person name="Barker B.M."/>
            <person name="Galgiani J.N."/>
            <person name="Orbach M.J."/>
            <person name="Kirkland T.N."/>
            <person name="Cole G.T."/>
            <person name="Henn M.R."/>
            <person name="Birren B.W."/>
            <person name="Taylor J.W."/>
        </authorList>
    </citation>
    <scope>NUCLEOTIDE SEQUENCE [LARGE SCALE GENOMIC DNA]</scope>
    <source>
        <strain evidence="2">RMSCC 3488</strain>
    </source>
</reference>
<evidence type="ECO:0000313" key="2">
    <source>
        <dbReference type="Proteomes" id="UP000054567"/>
    </source>
</evidence>
<gene>
    <name evidence="1" type="ORF">CPAG_00894</name>
</gene>
<dbReference type="VEuPathDB" id="FungiDB:CPAG_00894"/>
<reference evidence="1 2" key="1">
    <citation type="submission" date="2007-06" db="EMBL/GenBank/DDBJ databases">
        <title>The Genome Sequence of Coccidioides posadasii RMSCC_3488.</title>
        <authorList>
            <consortium name="Coccidioides Genome Resources Consortium"/>
            <consortium name="The Broad Institute Genome Sequencing Platform"/>
            <person name="Henn M.R."/>
            <person name="Sykes S."/>
            <person name="Young S."/>
            <person name="Jaffe D."/>
            <person name="Berlin A."/>
            <person name="Alvarez P."/>
            <person name="Butler J."/>
            <person name="Gnerre S."/>
            <person name="Grabherr M."/>
            <person name="Mauceli E."/>
            <person name="Brockman W."/>
            <person name="Kodira C."/>
            <person name="Alvarado L."/>
            <person name="Zeng Q."/>
            <person name="Crawford M."/>
            <person name="Antoine C."/>
            <person name="Devon K."/>
            <person name="Galgiani J."/>
            <person name="Orsborn K."/>
            <person name="Lewis M.L."/>
            <person name="Nusbaum C."/>
            <person name="Galagan J."/>
            <person name="Birren B."/>
        </authorList>
    </citation>
    <scope>NUCLEOTIDE SEQUENCE [LARGE SCALE GENOMIC DNA]</scope>
    <source>
        <strain evidence="1 2">RMSCC 3488</strain>
    </source>
</reference>
<sequence length="148" mass="16514">MMCLCACKEKGLIPRILCPKIPARRLCLSAKTRRRLSLINYGGIGHDFYRSVIASRHNVLPMLLILTTASLSEAAEILVCETHTPYSEYGVCSGYWLFLLVASRPNERGLPGAKARTPTQGGRSFVMLILFSRKEVKLDESLGDRRDS</sequence>
<reference evidence="2" key="3">
    <citation type="journal article" date="2010" name="Genome Res.">
        <title>Population genomic sequencing of Coccidioides fungi reveals recent hybridization and transposon control.</title>
        <authorList>
            <person name="Neafsey D.E."/>
            <person name="Barker B.M."/>
            <person name="Sharpton T.J."/>
            <person name="Stajich J.E."/>
            <person name="Park D.J."/>
            <person name="Whiston E."/>
            <person name="Hung C.-Y."/>
            <person name="McMahan C."/>
            <person name="White J."/>
            <person name="Sykes S."/>
            <person name="Heiman D."/>
            <person name="Young S."/>
            <person name="Zeng Q."/>
            <person name="Abouelleil A."/>
            <person name="Aftuck L."/>
            <person name="Bessette D."/>
            <person name="Brown A."/>
            <person name="FitzGerald M."/>
            <person name="Lui A."/>
            <person name="Macdonald J.P."/>
            <person name="Priest M."/>
            <person name="Orbach M.J."/>
            <person name="Galgiani J.N."/>
            <person name="Kirkland T.N."/>
            <person name="Cole G.T."/>
            <person name="Birren B.W."/>
            <person name="Henn M.R."/>
            <person name="Taylor J.W."/>
            <person name="Rounsley S.D."/>
        </authorList>
    </citation>
    <scope>NUCLEOTIDE SEQUENCE [LARGE SCALE GENOMIC DNA]</scope>
    <source>
        <strain evidence="2">RMSCC 3488</strain>
    </source>
</reference>
<dbReference type="Proteomes" id="UP000054567">
    <property type="component" value="Unassembled WGS sequence"/>
</dbReference>
<organism evidence="1 2">
    <name type="scientific">Coccidioides posadasii RMSCC 3488</name>
    <dbReference type="NCBI Taxonomy" id="454284"/>
    <lineage>
        <taxon>Eukaryota</taxon>
        <taxon>Fungi</taxon>
        <taxon>Dikarya</taxon>
        <taxon>Ascomycota</taxon>
        <taxon>Pezizomycotina</taxon>
        <taxon>Eurotiomycetes</taxon>
        <taxon>Eurotiomycetidae</taxon>
        <taxon>Onygenales</taxon>
        <taxon>Onygenaceae</taxon>
        <taxon>Coccidioides</taxon>
    </lineage>
</organism>
<name>A0A0J6HZX2_COCPO</name>
<dbReference type="EMBL" id="DS268109">
    <property type="protein sequence ID" value="KMM64542.1"/>
    <property type="molecule type" value="Genomic_DNA"/>
</dbReference>
<protein>
    <submittedName>
        <fullName evidence="1">Uncharacterized protein</fullName>
    </submittedName>
</protein>
<accession>A0A0J6HZX2</accession>